<evidence type="ECO:0000313" key="8">
    <source>
        <dbReference type="Proteomes" id="UP001203297"/>
    </source>
</evidence>
<dbReference type="InterPro" id="IPR044152">
    <property type="entry name" value="YqjM-like"/>
</dbReference>
<organism evidence="7 8">
    <name type="scientific">Multifurca ochricompacta</name>
    <dbReference type="NCBI Taxonomy" id="376703"/>
    <lineage>
        <taxon>Eukaryota</taxon>
        <taxon>Fungi</taxon>
        <taxon>Dikarya</taxon>
        <taxon>Basidiomycota</taxon>
        <taxon>Agaricomycotina</taxon>
        <taxon>Agaricomycetes</taxon>
        <taxon>Russulales</taxon>
        <taxon>Russulaceae</taxon>
        <taxon>Multifurca</taxon>
    </lineage>
</organism>
<keyword evidence="3" id="KW-0288">FMN</keyword>
<dbReference type="GO" id="GO:0003959">
    <property type="term" value="F:NADPH dehydrogenase activity"/>
    <property type="evidence" value="ECO:0007669"/>
    <property type="project" value="InterPro"/>
</dbReference>
<evidence type="ECO:0000256" key="2">
    <source>
        <dbReference type="ARBA" id="ARBA00022630"/>
    </source>
</evidence>
<protein>
    <submittedName>
        <fullName evidence="7">FMN-linked oxidoreductase</fullName>
    </submittedName>
</protein>
<evidence type="ECO:0000256" key="3">
    <source>
        <dbReference type="ARBA" id="ARBA00022643"/>
    </source>
</evidence>
<dbReference type="Proteomes" id="UP001203297">
    <property type="component" value="Unassembled WGS sequence"/>
</dbReference>
<dbReference type="Pfam" id="PF00724">
    <property type="entry name" value="Oxidored_FMN"/>
    <property type="match status" value="1"/>
</dbReference>
<dbReference type="Gene3D" id="3.20.20.70">
    <property type="entry name" value="Aldolase class I"/>
    <property type="match status" value="1"/>
</dbReference>
<dbReference type="SUPFAM" id="SSF51395">
    <property type="entry name" value="FMN-linked oxidoreductases"/>
    <property type="match status" value="1"/>
</dbReference>
<evidence type="ECO:0000256" key="4">
    <source>
        <dbReference type="ARBA" id="ARBA00022857"/>
    </source>
</evidence>
<sequence>MCQYSSENGHATDWHLVHIGGYASRNAGGIVMEATAVVPEGRSSPEDAGLWTDSQIAPLKRVVDFSHSQGAKIGIQLAHAGRKASTLPPWVEKSADRTQRVNESIAFANEGGWPEDVYGPGSVPWSTGYPTPKEMTEADLQYVVDAFVAATKRSAASGFDFIQIHGAHGYLIHSFLSPLTNTRSDIYGGQSFENRIRFPLRVVEAVRAAWGDRPLFVRLSATDWAEGPEKDVEGKWLQWGIEQTILLSGELKRLGVDLIDVSTGGNWEAQKITVAPGFQVPFAEAVKKALPDVAVGAVGLITTPKEANDILVEGKADIISLAREFVRDPHFVLRAASELGVAVKSAAQEIRNHSKITPLFYMSDDRNNSNHFTNNLLVRSGSGTLDLGWFGHSLGVGW</sequence>
<reference evidence="7" key="1">
    <citation type="journal article" date="2022" name="New Phytol.">
        <title>Evolutionary transition to the ectomycorrhizal habit in the genomes of a hyperdiverse lineage of mushroom-forming fungi.</title>
        <authorList>
            <person name="Looney B."/>
            <person name="Miyauchi S."/>
            <person name="Morin E."/>
            <person name="Drula E."/>
            <person name="Courty P.E."/>
            <person name="Kohler A."/>
            <person name="Kuo A."/>
            <person name="LaButti K."/>
            <person name="Pangilinan J."/>
            <person name="Lipzen A."/>
            <person name="Riley R."/>
            <person name="Andreopoulos W."/>
            <person name="He G."/>
            <person name="Johnson J."/>
            <person name="Nolan M."/>
            <person name="Tritt A."/>
            <person name="Barry K.W."/>
            <person name="Grigoriev I.V."/>
            <person name="Nagy L.G."/>
            <person name="Hibbett D."/>
            <person name="Henrissat B."/>
            <person name="Matheny P.B."/>
            <person name="Labbe J."/>
            <person name="Martin F.M."/>
        </authorList>
    </citation>
    <scope>NUCLEOTIDE SEQUENCE</scope>
    <source>
        <strain evidence="7">BPL690</strain>
    </source>
</reference>
<keyword evidence="2" id="KW-0285">Flavoprotein</keyword>
<dbReference type="PANTHER" id="PTHR43303">
    <property type="entry name" value="NADPH DEHYDROGENASE C23G7.10C-RELATED"/>
    <property type="match status" value="1"/>
</dbReference>
<evidence type="ECO:0000259" key="6">
    <source>
        <dbReference type="Pfam" id="PF00724"/>
    </source>
</evidence>
<dbReference type="InterPro" id="IPR001155">
    <property type="entry name" value="OxRdtase_FMN_N"/>
</dbReference>
<evidence type="ECO:0000256" key="5">
    <source>
        <dbReference type="ARBA" id="ARBA00023002"/>
    </source>
</evidence>
<dbReference type="PANTHER" id="PTHR43303:SF4">
    <property type="entry name" value="NADPH DEHYDROGENASE C23G7.10C-RELATED"/>
    <property type="match status" value="1"/>
</dbReference>
<keyword evidence="5" id="KW-0560">Oxidoreductase</keyword>
<proteinExistence type="predicted"/>
<feature type="domain" description="NADH:flavin oxidoreductase/NADH oxidase N-terminal" evidence="6">
    <location>
        <begin position="1"/>
        <end position="339"/>
    </location>
</feature>
<accession>A0AAD4M5E6</accession>
<name>A0AAD4M5E6_9AGAM</name>
<dbReference type="CDD" id="cd02932">
    <property type="entry name" value="OYE_YqiM_FMN"/>
    <property type="match status" value="1"/>
</dbReference>
<dbReference type="InterPro" id="IPR013785">
    <property type="entry name" value="Aldolase_TIM"/>
</dbReference>
<gene>
    <name evidence="7" type="ORF">B0F90DRAFT_1719363</name>
</gene>
<dbReference type="EMBL" id="WTXG01000015">
    <property type="protein sequence ID" value="KAI0301124.1"/>
    <property type="molecule type" value="Genomic_DNA"/>
</dbReference>
<comment type="caution">
    <text evidence="7">The sequence shown here is derived from an EMBL/GenBank/DDBJ whole genome shotgun (WGS) entry which is preliminary data.</text>
</comment>
<dbReference type="GO" id="GO:0010181">
    <property type="term" value="F:FMN binding"/>
    <property type="evidence" value="ECO:0007669"/>
    <property type="project" value="InterPro"/>
</dbReference>
<keyword evidence="4" id="KW-0521">NADP</keyword>
<keyword evidence="8" id="KW-1185">Reference proteome</keyword>
<evidence type="ECO:0000313" key="7">
    <source>
        <dbReference type="EMBL" id="KAI0301124.1"/>
    </source>
</evidence>
<dbReference type="AlphaFoldDB" id="A0AAD4M5E6"/>
<evidence type="ECO:0000256" key="1">
    <source>
        <dbReference type="ARBA" id="ARBA00001917"/>
    </source>
</evidence>
<dbReference type="GO" id="GO:0050661">
    <property type="term" value="F:NADP binding"/>
    <property type="evidence" value="ECO:0007669"/>
    <property type="project" value="InterPro"/>
</dbReference>
<comment type="cofactor">
    <cofactor evidence="1">
        <name>FMN</name>
        <dbReference type="ChEBI" id="CHEBI:58210"/>
    </cofactor>
</comment>